<dbReference type="FunFam" id="3.40.640.10:FF:000046">
    <property type="entry name" value="Cystathionine gamma-lyase"/>
    <property type="match status" value="1"/>
</dbReference>
<dbReference type="GO" id="GO:0003962">
    <property type="term" value="F:cystathionine gamma-synthase activity"/>
    <property type="evidence" value="ECO:0007669"/>
    <property type="project" value="TreeGrafter"/>
</dbReference>
<evidence type="ECO:0000256" key="3">
    <source>
        <dbReference type="ARBA" id="ARBA00012222"/>
    </source>
</evidence>
<dbReference type="InterPro" id="IPR015421">
    <property type="entry name" value="PyrdxlP-dep_Trfase_major"/>
</dbReference>
<dbReference type="EMBL" id="NMVJ01000011">
    <property type="protein sequence ID" value="OYN88577.1"/>
    <property type="molecule type" value="Genomic_DNA"/>
</dbReference>
<dbReference type="NCBIfam" id="TIGR02080">
    <property type="entry name" value="O_succ_thio_ly"/>
    <property type="match status" value="1"/>
</dbReference>
<dbReference type="CDD" id="cd00614">
    <property type="entry name" value="CGS_like"/>
    <property type="match status" value="1"/>
</dbReference>
<evidence type="ECO:0000256" key="1">
    <source>
        <dbReference type="ARBA" id="ARBA00001933"/>
    </source>
</evidence>
<comment type="similarity">
    <text evidence="2">Belongs to the trans-sulfuration enzymes family. L-methionine gamma-lyase subfamily.</text>
</comment>
<dbReference type="SUPFAM" id="SSF53383">
    <property type="entry name" value="PLP-dependent transferases"/>
    <property type="match status" value="1"/>
</dbReference>
<evidence type="ECO:0000313" key="13">
    <source>
        <dbReference type="EMBL" id="OYN88577.1"/>
    </source>
</evidence>
<evidence type="ECO:0000256" key="12">
    <source>
        <dbReference type="RuleBase" id="RU362118"/>
    </source>
</evidence>
<dbReference type="InterPro" id="IPR015422">
    <property type="entry name" value="PyrdxlP-dep_Trfase_small"/>
</dbReference>
<evidence type="ECO:0000256" key="9">
    <source>
        <dbReference type="ARBA" id="ARBA00048780"/>
    </source>
</evidence>
<evidence type="ECO:0000256" key="10">
    <source>
        <dbReference type="ARBA" id="ARBA00052699"/>
    </source>
</evidence>
<reference evidence="13 14" key="1">
    <citation type="submission" date="2017-07" db="EMBL/GenBank/DDBJ databases">
        <title>Draft whole genome sequences of clinical Proprionibacteriaceae strains.</title>
        <authorList>
            <person name="Bernier A.-M."/>
            <person name="Bernard K."/>
            <person name="Domingo M.-C."/>
        </authorList>
    </citation>
    <scope>NUCLEOTIDE SEQUENCE [LARGE SCALE GENOMIC DNA]</scope>
    <source>
        <strain evidence="13 14">NML 150081</strain>
    </source>
</reference>
<evidence type="ECO:0000256" key="11">
    <source>
        <dbReference type="PIRSR" id="PIRSR001434-2"/>
    </source>
</evidence>
<evidence type="ECO:0000256" key="4">
    <source>
        <dbReference type="ARBA" id="ARBA00019040"/>
    </source>
</evidence>
<dbReference type="EC" id="4.4.1.11" evidence="3"/>
<evidence type="ECO:0000256" key="7">
    <source>
        <dbReference type="ARBA" id="ARBA00047175"/>
    </source>
</evidence>
<evidence type="ECO:0000256" key="8">
    <source>
        <dbReference type="ARBA" id="ARBA00047199"/>
    </source>
</evidence>
<dbReference type="PANTHER" id="PTHR11808:SF75">
    <property type="entry name" value="CYSTATHIONINE GAMMA-SYNTHASE"/>
    <property type="match status" value="1"/>
</dbReference>
<dbReference type="GO" id="GO:0047982">
    <property type="term" value="F:homocysteine desulfhydrase activity"/>
    <property type="evidence" value="ECO:0007669"/>
    <property type="project" value="UniProtKB-EC"/>
</dbReference>
<dbReference type="RefSeq" id="WP_094455894.1">
    <property type="nucleotide sequence ID" value="NZ_NMVJ01000011.1"/>
</dbReference>
<gene>
    <name evidence="13" type="primary">metB</name>
    <name evidence="13" type="ORF">CGZ91_13280</name>
</gene>
<comment type="cofactor">
    <cofactor evidence="1 12">
        <name>pyridoxal 5'-phosphate</name>
        <dbReference type="ChEBI" id="CHEBI:597326"/>
    </cofactor>
</comment>
<name>A0A255EAH9_9ACTN</name>
<dbReference type="EC" id="4.4.1.2" evidence="7"/>
<evidence type="ECO:0000256" key="2">
    <source>
        <dbReference type="ARBA" id="ARBA00008667"/>
    </source>
</evidence>
<dbReference type="InterPro" id="IPR000277">
    <property type="entry name" value="Cys/Met-Metab_PyrdxlP-dep_enz"/>
</dbReference>
<keyword evidence="6 13" id="KW-0456">Lyase</keyword>
<dbReference type="PIRSF" id="PIRSF001434">
    <property type="entry name" value="CGS"/>
    <property type="match status" value="1"/>
</dbReference>
<dbReference type="InterPro" id="IPR015424">
    <property type="entry name" value="PyrdxlP-dep_Trfase"/>
</dbReference>
<dbReference type="GO" id="GO:0019343">
    <property type="term" value="P:cysteine biosynthetic process via cystathionine"/>
    <property type="evidence" value="ECO:0007669"/>
    <property type="project" value="TreeGrafter"/>
</dbReference>
<dbReference type="AlphaFoldDB" id="A0A255EAH9"/>
<dbReference type="InterPro" id="IPR054542">
    <property type="entry name" value="Cys_met_metab_PP"/>
</dbReference>
<dbReference type="InterPro" id="IPR011821">
    <property type="entry name" value="O_succ_thio_ly"/>
</dbReference>
<dbReference type="PROSITE" id="PS00868">
    <property type="entry name" value="CYS_MET_METAB_PP"/>
    <property type="match status" value="1"/>
</dbReference>
<evidence type="ECO:0000256" key="5">
    <source>
        <dbReference type="ARBA" id="ARBA00022898"/>
    </source>
</evidence>
<organism evidence="13 14">
    <name type="scientific">Parenemella sanctibonifatiensis</name>
    <dbReference type="NCBI Taxonomy" id="2016505"/>
    <lineage>
        <taxon>Bacteria</taxon>
        <taxon>Bacillati</taxon>
        <taxon>Actinomycetota</taxon>
        <taxon>Actinomycetes</taxon>
        <taxon>Propionibacteriales</taxon>
        <taxon>Propionibacteriaceae</taxon>
        <taxon>Parenemella</taxon>
    </lineage>
</organism>
<protein>
    <recommendedName>
        <fullName evidence="4">L-methionine gamma-lyase</fullName>
        <ecNumber evidence="3">4.4.1.11</ecNumber>
        <ecNumber evidence="7">4.4.1.2</ecNumber>
    </recommendedName>
    <alternativeName>
        <fullName evidence="8">Homocysteine desulfhydrase</fullName>
    </alternativeName>
</protein>
<dbReference type="PANTHER" id="PTHR11808">
    <property type="entry name" value="TRANS-SULFURATION ENZYME FAMILY MEMBER"/>
    <property type="match status" value="1"/>
</dbReference>
<dbReference type="GO" id="GO:0004123">
    <property type="term" value="F:cystathionine gamma-lyase activity"/>
    <property type="evidence" value="ECO:0007669"/>
    <property type="project" value="TreeGrafter"/>
</dbReference>
<keyword evidence="14" id="KW-1185">Reference proteome</keyword>
<comment type="catalytic activity">
    <reaction evidence="9">
        <text>L-homocysteine + H2O = 2-oxobutanoate + hydrogen sulfide + NH4(+) + H(+)</text>
        <dbReference type="Rhea" id="RHEA:14501"/>
        <dbReference type="ChEBI" id="CHEBI:15377"/>
        <dbReference type="ChEBI" id="CHEBI:15378"/>
        <dbReference type="ChEBI" id="CHEBI:16763"/>
        <dbReference type="ChEBI" id="CHEBI:28938"/>
        <dbReference type="ChEBI" id="CHEBI:29919"/>
        <dbReference type="ChEBI" id="CHEBI:58199"/>
        <dbReference type="EC" id="4.4.1.2"/>
    </reaction>
    <physiologicalReaction direction="left-to-right" evidence="9">
        <dbReference type="Rhea" id="RHEA:14502"/>
    </physiologicalReaction>
</comment>
<proteinExistence type="inferred from homology"/>
<dbReference type="OrthoDB" id="9780685at2"/>
<comment type="catalytic activity">
    <reaction evidence="10">
        <text>L-methionine + H2O = methanethiol + 2-oxobutanoate + NH4(+)</text>
        <dbReference type="Rhea" id="RHEA:23800"/>
        <dbReference type="ChEBI" id="CHEBI:15377"/>
        <dbReference type="ChEBI" id="CHEBI:16007"/>
        <dbReference type="ChEBI" id="CHEBI:16763"/>
        <dbReference type="ChEBI" id="CHEBI:28938"/>
        <dbReference type="ChEBI" id="CHEBI:57844"/>
        <dbReference type="EC" id="4.4.1.11"/>
    </reaction>
    <physiologicalReaction direction="left-to-right" evidence="10">
        <dbReference type="Rhea" id="RHEA:23801"/>
    </physiologicalReaction>
</comment>
<evidence type="ECO:0000313" key="14">
    <source>
        <dbReference type="Proteomes" id="UP000216300"/>
    </source>
</evidence>
<dbReference type="Proteomes" id="UP000216300">
    <property type="component" value="Unassembled WGS sequence"/>
</dbReference>
<dbReference type="GO" id="GO:0030170">
    <property type="term" value="F:pyridoxal phosphate binding"/>
    <property type="evidence" value="ECO:0007669"/>
    <property type="project" value="InterPro"/>
</dbReference>
<dbReference type="FunFam" id="3.90.1150.10:FF:000008">
    <property type="entry name" value="Cystathionine gamma-synthase"/>
    <property type="match status" value="1"/>
</dbReference>
<dbReference type="GO" id="GO:0019346">
    <property type="term" value="P:transsulfuration"/>
    <property type="evidence" value="ECO:0007669"/>
    <property type="project" value="InterPro"/>
</dbReference>
<dbReference type="Gene3D" id="3.40.640.10">
    <property type="entry name" value="Type I PLP-dependent aspartate aminotransferase-like (Major domain)"/>
    <property type="match status" value="1"/>
</dbReference>
<accession>A0A255EAH9</accession>
<dbReference type="Gene3D" id="3.90.1150.10">
    <property type="entry name" value="Aspartate Aminotransferase, domain 1"/>
    <property type="match status" value="1"/>
</dbReference>
<dbReference type="GO" id="GO:0018826">
    <property type="term" value="F:methionine gamma-lyase activity"/>
    <property type="evidence" value="ECO:0007669"/>
    <property type="project" value="UniProtKB-EC"/>
</dbReference>
<comment type="caution">
    <text evidence="13">The sequence shown here is derived from an EMBL/GenBank/DDBJ whole genome shotgun (WGS) entry which is preliminary data.</text>
</comment>
<dbReference type="Pfam" id="PF01053">
    <property type="entry name" value="Cys_Met_Meta_PP"/>
    <property type="match status" value="1"/>
</dbReference>
<sequence length="394" mass="40817">MADPTAPRTPSRLGRAIRMGIDADTQFGAVAPPIYTSSTFSFADVGESRQYDYGRCANPNRDQLGSAISVLEDGAAPATIVASGMAAITALVVGLLKTGDTIVVPHDCYGGSWRLFDQLERKGYCRVVALDLTRTDAAAAAIAEISPAMVWVETPSNPLMRITDLAAVSAAGHAAGAIVVADNTFCTPLLQRPIEHGADFVVHSTTKYLNGHSDVVGGAIVAATTEGAEQAAYWANCLGLTSSPWDAAQVLRGMRTLAVRMRAHQENAAAVAEQLAAHPVVTAVHYPGLADHPGHELAARQQDGFGAMLSFELAGGEQAVRRFADGLTSITLAESLGGVESLIAHPASMTHAAMTPEAQAAAGITEGLVRMSVGIEPAEDLAADLAAGLARAEG</sequence>
<evidence type="ECO:0000256" key="6">
    <source>
        <dbReference type="ARBA" id="ARBA00023239"/>
    </source>
</evidence>
<keyword evidence="5 11" id="KW-0663">Pyridoxal phosphate</keyword>
<dbReference type="GO" id="GO:0005737">
    <property type="term" value="C:cytoplasm"/>
    <property type="evidence" value="ECO:0007669"/>
    <property type="project" value="TreeGrafter"/>
</dbReference>
<feature type="modified residue" description="N6-(pyridoxal phosphate)lysine" evidence="11">
    <location>
        <position position="207"/>
    </location>
</feature>